<dbReference type="AlphaFoldDB" id="A0A2V0NWM8"/>
<dbReference type="PANTHER" id="PTHR34687">
    <property type="entry name" value="CHAPERONE PROTEIN DNAJ-LIKE PROTEIN"/>
    <property type="match status" value="1"/>
</dbReference>
<dbReference type="STRING" id="307507.A0A2V0NWM8"/>
<dbReference type="EMBL" id="BDRX01000029">
    <property type="protein sequence ID" value="GBF92048.1"/>
    <property type="molecule type" value="Genomic_DNA"/>
</dbReference>
<organism evidence="2 3">
    <name type="scientific">Raphidocelis subcapitata</name>
    <dbReference type="NCBI Taxonomy" id="307507"/>
    <lineage>
        <taxon>Eukaryota</taxon>
        <taxon>Viridiplantae</taxon>
        <taxon>Chlorophyta</taxon>
        <taxon>core chlorophytes</taxon>
        <taxon>Chlorophyceae</taxon>
        <taxon>CS clade</taxon>
        <taxon>Sphaeropleales</taxon>
        <taxon>Selenastraceae</taxon>
        <taxon>Raphidocelis</taxon>
    </lineage>
</organism>
<evidence type="ECO:0000313" key="3">
    <source>
        <dbReference type="Proteomes" id="UP000247498"/>
    </source>
</evidence>
<keyword evidence="3" id="KW-1185">Reference proteome</keyword>
<name>A0A2V0NWM8_9CHLO</name>
<gene>
    <name evidence="2" type="ORF">Rsub_04395</name>
</gene>
<sequence>MALQQGMALRAPSTAAGSRRARAALAPPRSRSSSGVVVRASLGGLGGSSADAVGIARALGVGLAAVAAGLWLKDEMQQQERLESPARRACPACEGRGVEPCACTRWSDGDAGCRSCRNSGLTQCRSCGGGGTAVPIKVTIRSDGR</sequence>
<dbReference type="InParanoid" id="A0A2V0NWM8"/>
<protein>
    <submittedName>
        <fullName evidence="2">Uncharacterized protein</fullName>
    </submittedName>
</protein>
<dbReference type="FunCoup" id="A0A2V0NWM8">
    <property type="interactions" value="88"/>
</dbReference>
<feature type="compositionally biased region" description="Low complexity" evidence="1">
    <location>
        <begin position="10"/>
        <end position="30"/>
    </location>
</feature>
<evidence type="ECO:0000256" key="1">
    <source>
        <dbReference type="SAM" id="MobiDB-lite"/>
    </source>
</evidence>
<comment type="caution">
    <text evidence="2">The sequence shown here is derived from an EMBL/GenBank/DDBJ whole genome shotgun (WGS) entry which is preliminary data.</text>
</comment>
<reference evidence="2 3" key="1">
    <citation type="journal article" date="2018" name="Sci. Rep.">
        <title>Raphidocelis subcapitata (=Pseudokirchneriella subcapitata) provides an insight into genome evolution and environmental adaptations in the Sphaeropleales.</title>
        <authorList>
            <person name="Suzuki S."/>
            <person name="Yamaguchi H."/>
            <person name="Nakajima N."/>
            <person name="Kawachi M."/>
        </authorList>
    </citation>
    <scope>NUCLEOTIDE SEQUENCE [LARGE SCALE GENOMIC DNA]</scope>
    <source>
        <strain evidence="2 3">NIES-35</strain>
    </source>
</reference>
<feature type="region of interest" description="Disordered" evidence="1">
    <location>
        <begin position="1"/>
        <end position="30"/>
    </location>
</feature>
<dbReference type="OrthoDB" id="525163at2759"/>
<accession>A0A2V0NWM8</accession>
<dbReference type="Proteomes" id="UP000247498">
    <property type="component" value="Unassembled WGS sequence"/>
</dbReference>
<proteinExistence type="predicted"/>
<evidence type="ECO:0000313" key="2">
    <source>
        <dbReference type="EMBL" id="GBF92048.1"/>
    </source>
</evidence>
<dbReference type="PANTHER" id="PTHR34687:SF1">
    <property type="entry name" value="CHAPERONE PROTEIN DNAJ-LIKE PROTEIN"/>
    <property type="match status" value="1"/>
</dbReference>